<name>A0ABR1IFF8_9HYPO</name>
<dbReference type="PANTHER" id="PTHR10622:SF10">
    <property type="entry name" value="HET DOMAIN-CONTAINING PROTEIN"/>
    <property type="match status" value="1"/>
</dbReference>
<dbReference type="EMBL" id="JAZAVK010000005">
    <property type="protein sequence ID" value="KAK7432372.1"/>
    <property type="molecule type" value="Genomic_DNA"/>
</dbReference>
<dbReference type="Proteomes" id="UP001498421">
    <property type="component" value="Unassembled WGS sequence"/>
</dbReference>
<dbReference type="PANTHER" id="PTHR10622">
    <property type="entry name" value="HET DOMAIN-CONTAINING PROTEIN"/>
    <property type="match status" value="1"/>
</dbReference>
<comment type="caution">
    <text evidence="1">The sequence shown here is derived from an EMBL/GenBank/DDBJ whole genome shotgun (WGS) entry which is preliminary data.</text>
</comment>
<reference evidence="1 2" key="1">
    <citation type="journal article" date="2025" name="Microbiol. Resour. Announc.">
        <title>Draft genome sequences for Neonectria magnoliae and Neonectria punicea, canker pathogens of Liriodendron tulipifera and Acer saccharum in West Virginia.</title>
        <authorList>
            <person name="Petronek H.M."/>
            <person name="Kasson M.T."/>
            <person name="Metheny A.M."/>
            <person name="Stauder C.M."/>
            <person name="Lovett B."/>
            <person name="Lynch S.C."/>
            <person name="Garnas J.R."/>
            <person name="Kasson L.R."/>
            <person name="Stajich J.E."/>
        </authorList>
    </citation>
    <scope>NUCLEOTIDE SEQUENCE [LARGE SCALE GENOMIC DNA]</scope>
    <source>
        <strain evidence="1 2">NRRL 64651</strain>
    </source>
</reference>
<protein>
    <submittedName>
        <fullName evidence="1">Uncharacterized protein</fullName>
    </submittedName>
</protein>
<proteinExistence type="predicted"/>
<accession>A0ABR1IFF8</accession>
<organism evidence="1 2">
    <name type="scientific">Neonectria magnoliae</name>
    <dbReference type="NCBI Taxonomy" id="2732573"/>
    <lineage>
        <taxon>Eukaryota</taxon>
        <taxon>Fungi</taxon>
        <taxon>Dikarya</taxon>
        <taxon>Ascomycota</taxon>
        <taxon>Pezizomycotina</taxon>
        <taxon>Sordariomycetes</taxon>
        <taxon>Hypocreomycetidae</taxon>
        <taxon>Hypocreales</taxon>
        <taxon>Nectriaceae</taxon>
        <taxon>Neonectria</taxon>
    </lineage>
</organism>
<evidence type="ECO:0000313" key="1">
    <source>
        <dbReference type="EMBL" id="KAK7432372.1"/>
    </source>
</evidence>
<evidence type="ECO:0000313" key="2">
    <source>
        <dbReference type="Proteomes" id="UP001498421"/>
    </source>
</evidence>
<keyword evidence="2" id="KW-1185">Reference proteome</keyword>
<sequence>MRLINVKTLKLEEFLDDKIPRRASVCYAYLSDIPGDDDPRKDGSKFRTSRWFGRKWTLQELLAPENLQFYISEWRYLGA</sequence>
<gene>
    <name evidence="1" type="ORF">QQZ08_000934</name>
</gene>